<accession>A0ACB9PZZ4</accession>
<dbReference type="Proteomes" id="UP000828941">
    <property type="component" value="Chromosome 2"/>
</dbReference>
<protein>
    <submittedName>
        <fullName evidence="1">Uncharacterized protein</fullName>
    </submittedName>
</protein>
<comment type="caution">
    <text evidence="1">The sequence shown here is derived from an EMBL/GenBank/DDBJ whole genome shotgun (WGS) entry which is preliminary data.</text>
</comment>
<gene>
    <name evidence="1" type="ORF">L6164_002315</name>
</gene>
<reference evidence="1 2" key="1">
    <citation type="journal article" date="2022" name="DNA Res.">
        <title>Chromosomal-level genome assembly of the orchid tree Bauhinia variegata (Leguminosae; Cercidoideae) supports the allotetraploid origin hypothesis of Bauhinia.</title>
        <authorList>
            <person name="Zhong Y."/>
            <person name="Chen Y."/>
            <person name="Zheng D."/>
            <person name="Pang J."/>
            <person name="Liu Y."/>
            <person name="Luo S."/>
            <person name="Meng S."/>
            <person name="Qian L."/>
            <person name="Wei D."/>
            <person name="Dai S."/>
            <person name="Zhou R."/>
        </authorList>
    </citation>
    <scope>NUCLEOTIDE SEQUENCE [LARGE SCALE GENOMIC DNA]</scope>
    <source>
        <strain evidence="1">BV-YZ2020</strain>
    </source>
</reference>
<evidence type="ECO:0000313" key="2">
    <source>
        <dbReference type="Proteomes" id="UP000828941"/>
    </source>
</evidence>
<proteinExistence type="predicted"/>
<dbReference type="EMBL" id="CM039427">
    <property type="protein sequence ID" value="KAI4353357.1"/>
    <property type="molecule type" value="Genomic_DNA"/>
</dbReference>
<organism evidence="1 2">
    <name type="scientific">Bauhinia variegata</name>
    <name type="common">Purple orchid tree</name>
    <name type="synonym">Phanera variegata</name>
    <dbReference type="NCBI Taxonomy" id="167791"/>
    <lineage>
        <taxon>Eukaryota</taxon>
        <taxon>Viridiplantae</taxon>
        <taxon>Streptophyta</taxon>
        <taxon>Embryophyta</taxon>
        <taxon>Tracheophyta</taxon>
        <taxon>Spermatophyta</taxon>
        <taxon>Magnoliopsida</taxon>
        <taxon>eudicotyledons</taxon>
        <taxon>Gunneridae</taxon>
        <taxon>Pentapetalae</taxon>
        <taxon>rosids</taxon>
        <taxon>fabids</taxon>
        <taxon>Fabales</taxon>
        <taxon>Fabaceae</taxon>
        <taxon>Cercidoideae</taxon>
        <taxon>Cercideae</taxon>
        <taxon>Bauhiniinae</taxon>
        <taxon>Bauhinia</taxon>
    </lineage>
</organism>
<name>A0ACB9PZZ4_BAUVA</name>
<sequence>MAEPNPSATPSSSAVNGYASAAASSSLTSSEVHQEENVTEHAQHQSSGRESQLAPVHFPGINWGLDDAAAIVRDDTWSCVIVLLTFWIFVSMTMILGVYGSVSLLLGPNSSILLQPNSFFVQYLKVENLDDSQSGVMLYGTYGTPPLDVVTTWEETYNVSVPYDSHKEWEYYLNTGSQINISYRLSSSIFLVIAQGSEDLTQWLEDPTYPNSTFSWNIIHGTGMITQNIYSSSTYYVAVGNLNEDAEVELTIRIKAFLYNTSNAYYKCALTGDSCGLSIFFPSGNAAVLTTPGPEQNTSRVKLSYGPRWIIYIFGIVGMTMIMSCAFNCLNKLQFGRDNRPPVMYDEAGSQRAPLLSYKDDDLSSWGSSFDSLSHDEEDFDLQTRGSMEGKSLGDGETHNNTRRLCGICFDAPRDCFFLPCGHCVACFECATRIAEAAGTCPVCCKNMKKVRKIFTV</sequence>
<keyword evidence="2" id="KW-1185">Reference proteome</keyword>
<evidence type="ECO:0000313" key="1">
    <source>
        <dbReference type="EMBL" id="KAI4353357.1"/>
    </source>
</evidence>